<dbReference type="AlphaFoldDB" id="A0A5C5U0F2"/>
<keyword evidence="2" id="KW-1185">Reference proteome</keyword>
<dbReference type="PANTHER" id="PTHR36849">
    <property type="entry name" value="CYTOPLASMIC PROTEIN-RELATED"/>
    <property type="match status" value="1"/>
</dbReference>
<evidence type="ECO:0000313" key="1">
    <source>
        <dbReference type="EMBL" id="TWT19376.1"/>
    </source>
</evidence>
<dbReference type="Proteomes" id="UP000319980">
    <property type="component" value="Unassembled WGS sequence"/>
</dbReference>
<evidence type="ECO:0000313" key="2">
    <source>
        <dbReference type="Proteomes" id="UP000319980"/>
    </source>
</evidence>
<name>A0A5C5U0F2_9GAMM</name>
<organism evidence="1 2">
    <name type="scientific">Luteimonas marina</name>
    <dbReference type="NCBI Taxonomy" id="488485"/>
    <lineage>
        <taxon>Bacteria</taxon>
        <taxon>Pseudomonadati</taxon>
        <taxon>Pseudomonadota</taxon>
        <taxon>Gammaproteobacteria</taxon>
        <taxon>Lysobacterales</taxon>
        <taxon>Lysobacteraceae</taxon>
        <taxon>Luteimonas</taxon>
    </lineage>
</organism>
<gene>
    <name evidence="1" type="ORF">FQY83_13585</name>
</gene>
<dbReference type="InterPro" id="IPR052552">
    <property type="entry name" value="YeaO-like"/>
</dbReference>
<dbReference type="OrthoDB" id="9790745at2"/>
<proteinExistence type="predicted"/>
<reference evidence="1 2" key="1">
    <citation type="journal article" date="2008" name="Int. J. Syst. Evol. Microbiol.">
        <title>Luteimonas marina sp. nov., isolated from seawater.</title>
        <authorList>
            <person name="Baik K.S."/>
            <person name="Park S.C."/>
            <person name="Kim M.S."/>
            <person name="Kim E.M."/>
            <person name="Park C."/>
            <person name="Chun J."/>
            <person name="Seong C.N."/>
        </authorList>
    </citation>
    <scope>NUCLEOTIDE SEQUENCE [LARGE SCALE GENOMIC DNA]</scope>
    <source>
        <strain evidence="1 2">FR1330</strain>
    </source>
</reference>
<dbReference type="RefSeq" id="WP_146388492.1">
    <property type="nucleotide sequence ID" value="NZ_VOHK01000005.1"/>
</dbReference>
<dbReference type="EMBL" id="VOHK01000005">
    <property type="protein sequence ID" value="TWT19376.1"/>
    <property type="molecule type" value="Genomic_DNA"/>
</dbReference>
<accession>A0A5C5U0F2</accession>
<dbReference type="Pfam" id="PF22752">
    <property type="entry name" value="DUF488-N3i"/>
    <property type="match status" value="1"/>
</dbReference>
<dbReference type="PANTHER" id="PTHR36849:SF1">
    <property type="entry name" value="CYTOPLASMIC PROTEIN"/>
    <property type="match status" value="1"/>
</dbReference>
<comment type="caution">
    <text evidence="1">The sequence shown here is derived from an EMBL/GenBank/DDBJ whole genome shotgun (WGS) entry which is preliminary data.</text>
</comment>
<sequence length="115" mass="13474">MDVRLKRAYEPPARGDGARILVDRLWPRGVKKEALALDLWLKDIAPSAALRKWFDHRAERFDEFAKRYRRELEANDATVAELQPWLRKGRVTLLYGARDPEHNQAVVLRAWLLGR</sequence>
<protein>
    <submittedName>
        <fullName evidence="1">DUF488 domain-containing protein</fullName>
    </submittedName>
</protein>